<evidence type="ECO:0000256" key="4">
    <source>
        <dbReference type="ARBA" id="ARBA00022692"/>
    </source>
</evidence>
<dbReference type="PROSITE" id="PS51123">
    <property type="entry name" value="OMPA_2"/>
    <property type="match status" value="1"/>
</dbReference>
<evidence type="ECO:0000313" key="10">
    <source>
        <dbReference type="EMBL" id="NWN91682.1"/>
    </source>
</evidence>
<dbReference type="InterPro" id="IPR050330">
    <property type="entry name" value="Bact_OuterMem_StrucFunc"/>
</dbReference>
<keyword evidence="10" id="KW-0282">Flagellum</keyword>
<dbReference type="NCBIfam" id="NF006541">
    <property type="entry name" value="PRK09038.1"/>
    <property type="match status" value="1"/>
</dbReference>
<gene>
    <name evidence="10" type="primary">motD</name>
    <name evidence="10" type="ORF">HLV39_09285</name>
</gene>
<evidence type="ECO:0000256" key="8">
    <source>
        <dbReference type="SAM" id="Phobius"/>
    </source>
</evidence>
<feature type="domain" description="OmpA-like" evidence="9">
    <location>
        <begin position="131"/>
        <end position="251"/>
    </location>
</feature>
<evidence type="ECO:0000313" key="11">
    <source>
        <dbReference type="Proteomes" id="UP000536442"/>
    </source>
</evidence>
<evidence type="ECO:0000256" key="5">
    <source>
        <dbReference type="ARBA" id="ARBA00022989"/>
    </source>
</evidence>
<reference evidence="10 11" key="1">
    <citation type="submission" date="2020-03" db="EMBL/GenBank/DDBJ databases">
        <title>Metagenomic, metatranscriptomic, and metabolomic analyses revealed the key microbes and metabolic features during the fermentation of ganjang, Korean traditional soy sauce.</title>
        <authorList>
            <person name="Chun B.H."/>
            <person name="Jeon C.O."/>
        </authorList>
    </citation>
    <scope>NUCLEOTIDE SEQUENCE [LARGE SCALE GENOMIC DNA]</scope>
    <source>
        <strain evidence="10 11">KG14</strain>
    </source>
</reference>
<keyword evidence="4 8" id="KW-0812">Transmembrane</keyword>
<dbReference type="Proteomes" id="UP000536442">
    <property type="component" value="Unassembled WGS sequence"/>
</dbReference>
<dbReference type="SUPFAM" id="SSF103088">
    <property type="entry name" value="OmpA-like"/>
    <property type="match status" value="1"/>
</dbReference>
<organism evidence="10 11">
    <name type="scientific">Marinobacter adhaerens</name>
    <dbReference type="NCBI Taxonomy" id="1033846"/>
    <lineage>
        <taxon>Bacteria</taxon>
        <taxon>Pseudomonadati</taxon>
        <taxon>Pseudomonadota</taxon>
        <taxon>Gammaproteobacteria</taxon>
        <taxon>Pseudomonadales</taxon>
        <taxon>Marinobacteraceae</taxon>
        <taxon>Marinobacter</taxon>
    </lineage>
</organism>
<evidence type="ECO:0000256" key="6">
    <source>
        <dbReference type="ARBA" id="ARBA00023136"/>
    </source>
</evidence>
<comment type="caution">
    <text evidence="10">The sequence shown here is derived from an EMBL/GenBank/DDBJ whole genome shotgun (WGS) entry which is preliminary data.</text>
</comment>
<accession>A0A851HWN8</accession>
<dbReference type="CDD" id="cd07185">
    <property type="entry name" value="OmpA_C-like"/>
    <property type="match status" value="1"/>
</dbReference>
<sequence length="272" mass="30241">MRRRRRSQDNLHNNERWLISYADFITLLFAFFVVMYSVSSVNEGKYKVLSETLTGVFNAPQRSFQPIEIGDRPPVAGDALKVIPPAVTERPVSPEADTDARTEALNTMADQLASAFGDLIDRGVITLETSDRWLALQLPDSLLFGSGDAEPHYDAFDVTEKVAEVLKGRDNAVKVEGFTDNRPIRTERYPSNWELSAARAAAVVRMLTMQGVEPERLAAVGYGSHQPVARNDTAEGRRRNRRVVLMISRESGLQPAQVFPGPADKPVDSEIQ</sequence>
<protein>
    <submittedName>
        <fullName evidence="10">Flagellar motor protein MotD</fullName>
    </submittedName>
</protein>
<dbReference type="PANTHER" id="PTHR30329:SF20">
    <property type="entry name" value="EXPORTED PROTEIN"/>
    <property type="match status" value="1"/>
</dbReference>
<keyword evidence="10" id="KW-0969">Cilium</keyword>
<dbReference type="InterPro" id="IPR036737">
    <property type="entry name" value="OmpA-like_sf"/>
</dbReference>
<keyword evidence="11" id="KW-1185">Reference proteome</keyword>
<comment type="subcellular location">
    <subcellularLocation>
        <location evidence="1">Cell membrane</location>
        <topology evidence="1">Single-pass membrane protein</topology>
    </subcellularLocation>
</comment>
<dbReference type="GO" id="GO:0005886">
    <property type="term" value="C:plasma membrane"/>
    <property type="evidence" value="ECO:0007669"/>
    <property type="project" value="UniProtKB-SubCell"/>
</dbReference>
<proteinExistence type="inferred from homology"/>
<keyword evidence="5 8" id="KW-1133">Transmembrane helix</keyword>
<keyword evidence="3" id="KW-1003">Cell membrane</keyword>
<evidence type="ECO:0000259" key="9">
    <source>
        <dbReference type="PROSITE" id="PS51123"/>
    </source>
</evidence>
<evidence type="ECO:0000256" key="1">
    <source>
        <dbReference type="ARBA" id="ARBA00004162"/>
    </source>
</evidence>
<dbReference type="Gene3D" id="3.30.1330.60">
    <property type="entry name" value="OmpA-like domain"/>
    <property type="match status" value="1"/>
</dbReference>
<dbReference type="Pfam" id="PF13677">
    <property type="entry name" value="MotB_plug"/>
    <property type="match status" value="1"/>
</dbReference>
<evidence type="ECO:0000256" key="3">
    <source>
        <dbReference type="ARBA" id="ARBA00022475"/>
    </source>
</evidence>
<keyword evidence="6 7" id="KW-0472">Membrane</keyword>
<dbReference type="InterPro" id="IPR025713">
    <property type="entry name" value="MotB-like_N_dom"/>
</dbReference>
<name>A0A851HWN8_9GAMM</name>
<dbReference type="PANTHER" id="PTHR30329">
    <property type="entry name" value="STATOR ELEMENT OF FLAGELLAR MOTOR COMPLEX"/>
    <property type="match status" value="1"/>
</dbReference>
<dbReference type="EMBL" id="JABEVQ010000004">
    <property type="protein sequence ID" value="NWN91682.1"/>
    <property type="molecule type" value="Genomic_DNA"/>
</dbReference>
<dbReference type="AlphaFoldDB" id="A0A851HWN8"/>
<keyword evidence="10" id="KW-0966">Cell projection</keyword>
<comment type="similarity">
    <text evidence="2">Belongs to the MotB family.</text>
</comment>
<evidence type="ECO:0000256" key="2">
    <source>
        <dbReference type="ARBA" id="ARBA00008914"/>
    </source>
</evidence>
<feature type="transmembrane region" description="Helical" evidence="8">
    <location>
        <begin position="21"/>
        <end position="38"/>
    </location>
</feature>
<evidence type="ECO:0000256" key="7">
    <source>
        <dbReference type="PROSITE-ProRule" id="PRU00473"/>
    </source>
</evidence>
<dbReference type="Pfam" id="PF00691">
    <property type="entry name" value="OmpA"/>
    <property type="match status" value="1"/>
</dbReference>
<dbReference type="InterPro" id="IPR006665">
    <property type="entry name" value="OmpA-like"/>
</dbReference>